<dbReference type="Proteomes" id="UP000183447">
    <property type="component" value="Unassembled WGS sequence"/>
</dbReference>
<keyword evidence="1" id="KW-0812">Transmembrane</keyword>
<dbReference type="Gene3D" id="3.60.10.10">
    <property type="entry name" value="Endonuclease/exonuclease/phosphatase"/>
    <property type="match status" value="1"/>
</dbReference>
<evidence type="ECO:0000313" key="4">
    <source>
        <dbReference type="Proteomes" id="UP000183447"/>
    </source>
</evidence>
<keyword evidence="3" id="KW-0255">Endonuclease</keyword>
<feature type="transmembrane region" description="Helical" evidence="1">
    <location>
        <begin position="66"/>
        <end position="83"/>
    </location>
</feature>
<protein>
    <submittedName>
        <fullName evidence="3">Uncharacterized conserved protein YafD, endonuclease/exonuclease/phosphatase (EEP) superfamily</fullName>
    </submittedName>
</protein>
<organism evidence="3 4">
    <name type="scientific">Devosia enhydra</name>
    <dbReference type="NCBI Taxonomy" id="665118"/>
    <lineage>
        <taxon>Bacteria</taxon>
        <taxon>Pseudomonadati</taxon>
        <taxon>Pseudomonadota</taxon>
        <taxon>Alphaproteobacteria</taxon>
        <taxon>Hyphomicrobiales</taxon>
        <taxon>Devosiaceae</taxon>
        <taxon>Devosia</taxon>
    </lineage>
</organism>
<evidence type="ECO:0000313" key="3">
    <source>
        <dbReference type="EMBL" id="SFZ81319.1"/>
    </source>
</evidence>
<dbReference type="AlphaFoldDB" id="A0A1K2HTU3"/>
<dbReference type="STRING" id="665118.SAMN02983003_0434"/>
<dbReference type="EMBL" id="FPKU01000001">
    <property type="protein sequence ID" value="SFZ81319.1"/>
    <property type="molecule type" value="Genomic_DNA"/>
</dbReference>
<dbReference type="InterPro" id="IPR036691">
    <property type="entry name" value="Endo/exonu/phosph_ase_sf"/>
</dbReference>
<evidence type="ECO:0000259" key="2">
    <source>
        <dbReference type="Pfam" id="PF03372"/>
    </source>
</evidence>
<keyword evidence="1" id="KW-1133">Transmembrane helix</keyword>
<name>A0A1K2HTU3_9HYPH</name>
<dbReference type="GO" id="GO:0004519">
    <property type="term" value="F:endonuclease activity"/>
    <property type="evidence" value="ECO:0007669"/>
    <property type="project" value="UniProtKB-KW"/>
</dbReference>
<evidence type="ECO:0000256" key="1">
    <source>
        <dbReference type="SAM" id="Phobius"/>
    </source>
</evidence>
<dbReference type="Pfam" id="PF03372">
    <property type="entry name" value="Exo_endo_phos"/>
    <property type="match status" value="1"/>
</dbReference>
<reference evidence="3 4" key="1">
    <citation type="submission" date="2016-11" db="EMBL/GenBank/DDBJ databases">
        <authorList>
            <person name="Jaros S."/>
            <person name="Januszkiewicz K."/>
            <person name="Wedrychowicz H."/>
        </authorList>
    </citation>
    <scope>NUCLEOTIDE SEQUENCE [LARGE SCALE GENOMIC DNA]</scope>
    <source>
        <strain evidence="3 4">ATCC 23634</strain>
    </source>
</reference>
<feature type="transmembrane region" description="Helical" evidence="1">
    <location>
        <begin position="39"/>
        <end position="59"/>
    </location>
</feature>
<keyword evidence="4" id="KW-1185">Reference proteome</keyword>
<sequence length="333" mass="36509">MIRRLLSLAVGLGAIAIAGLALLALLGFASPVLDLLNHLQLLLFGGAIVTTAIAILLLPRTLWRRIAITCGTVGFVASSLVVLPEMISGLAPKDALPDHGRRVVRLMTHNLFGLNYDMELVTSVIAAENPDIIALQEYFGGQASELHPLISGRYPYYARCKGGKRANIGLYSRFPFTESMSAGACPEDAYGTQRTANIIADFTLEDGQRFAVVTTHLDWPVPIERQRSELRELSEAIAAIEEPLILVGDFNSTPWSYTLRGFEAEAGLTRHTRNLVTFPMVWYYLGDWRPLVPILPLDHAMTRGTIRVHAVRAGARTGSDHLPVIIDFSLPQS</sequence>
<dbReference type="RefSeq" id="WP_072338761.1">
    <property type="nucleotide sequence ID" value="NZ_FPKU01000001.1"/>
</dbReference>
<keyword evidence="3" id="KW-0378">Hydrolase</keyword>
<dbReference type="OrthoDB" id="3808618at2"/>
<keyword evidence="1" id="KW-0472">Membrane</keyword>
<dbReference type="SUPFAM" id="SSF56219">
    <property type="entry name" value="DNase I-like"/>
    <property type="match status" value="1"/>
</dbReference>
<dbReference type="InterPro" id="IPR005135">
    <property type="entry name" value="Endo/exonuclease/phosphatase"/>
</dbReference>
<dbReference type="GO" id="GO:0004527">
    <property type="term" value="F:exonuclease activity"/>
    <property type="evidence" value="ECO:0007669"/>
    <property type="project" value="UniProtKB-KW"/>
</dbReference>
<feature type="domain" description="Endonuclease/exonuclease/phosphatase" evidence="2">
    <location>
        <begin position="107"/>
        <end position="321"/>
    </location>
</feature>
<keyword evidence="3" id="KW-0540">Nuclease</keyword>
<proteinExistence type="predicted"/>
<accession>A0A1K2HTU3</accession>
<keyword evidence="3" id="KW-0269">Exonuclease</keyword>
<gene>
    <name evidence="3" type="ORF">SAMN02983003_0434</name>
</gene>